<feature type="transmembrane region" description="Helical" evidence="1">
    <location>
        <begin position="20"/>
        <end position="38"/>
    </location>
</feature>
<comment type="caution">
    <text evidence="2">The sequence shown here is derived from an EMBL/GenBank/DDBJ whole genome shotgun (WGS) entry which is preliminary data.</text>
</comment>
<reference evidence="2 3" key="1">
    <citation type="submission" date="2018-12" db="EMBL/GenBank/DDBJ databases">
        <title>The whole draft genome of Aquabacterium sp. SJQ9.</title>
        <authorList>
            <person name="Sun L."/>
            <person name="Gao X."/>
            <person name="Chen W."/>
            <person name="Huang K."/>
        </authorList>
    </citation>
    <scope>NUCLEOTIDE SEQUENCE [LARGE SCALE GENOMIC DNA]</scope>
    <source>
        <strain evidence="2 3">SJQ9</strain>
    </source>
</reference>
<dbReference type="Proteomes" id="UP000269265">
    <property type="component" value="Unassembled WGS sequence"/>
</dbReference>
<evidence type="ECO:0000313" key="3">
    <source>
        <dbReference type="Proteomes" id="UP000269265"/>
    </source>
</evidence>
<feature type="non-terminal residue" evidence="2">
    <location>
        <position position="141"/>
    </location>
</feature>
<dbReference type="AlphaFoldDB" id="A0A426VBP7"/>
<accession>A0A426VBP7</accession>
<keyword evidence="1" id="KW-0812">Transmembrane</keyword>
<keyword evidence="1" id="KW-1133">Transmembrane helix</keyword>
<evidence type="ECO:0000313" key="2">
    <source>
        <dbReference type="EMBL" id="RRS04241.1"/>
    </source>
</evidence>
<dbReference type="EMBL" id="RSED01000007">
    <property type="protein sequence ID" value="RRS04241.1"/>
    <property type="molecule type" value="Genomic_DNA"/>
</dbReference>
<sequence>MHTPPAKSRTLLGRTPTEWLSSLPVFTLLLLTLIIGTGEMVHGQLLKFGESMFGDQKAQVQYFMLRGEVSKPTCTPTTDIDAEVQRQMSAPATNDDIDNLFGETQKDPEALRRSLEESNKICQFKQDMYNRIQAHQTPQVK</sequence>
<proteinExistence type="predicted"/>
<keyword evidence="3" id="KW-1185">Reference proteome</keyword>
<name>A0A426VBP7_9BURK</name>
<gene>
    <name evidence="2" type="ORF">EIP75_10070</name>
</gene>
<keyword evidence="1" id="KW-0472">Membrane</keyword>
<evidence type="ECO:0000256" key="1">
    <source>
        <dbReference type="SAM" id="Phobius"/>
    </source>
</evidence>
<organism evidence="2 3">
    <name type="scientific">Aquabacterium soli</name>
    <dbReference type="NCBI Taxonomy" id="2493092"/>
    <lineage>
        <taxon>Bacteria</taxon>
        <taxon>Pseudomonadati</taxon>
        <taxon>Pseudomonadota</taxon>
        <taxon>Betaproteobacteria</taxon>
        <taxon>Burkholderiales</taxon>
        <taxon>Aquabacterium</taxon>
    </lineage>
</organism>
<protein>
    <submittedName>
        <fullName evidence="2">Transporter</fullName>
    </submittedName>
</protein>